<evidence type="ECO:0000313" key="2">
    <source>
        <dbReference type="EMBL" id="KGT78457.1"/>
    </source>
</evidence>
<dbReference type="PANTHER" id="PTHR42681:SF6">
    <property type="entry name" value="BLL0263 PROTEIN"/>
    <property type="match status" value="1"/>
</dbReference>
<dbReference type="InterPro" id="IPR050858">
    <property type="entry name" value="Mal-CoA-ACP_Trans/PKS_FabD"/>
</dbReference>
<proteinExistence type="predicted"/>
<dbReference type="InterPro" id="IPR001227">
    <property type="entry name" value="Ac_transferase_dom_sf"/>
</dbReference>
<dbReference type="InterPro" id="IPR016036">
    <property type="entry name" value="Malonyl_transacylase_ACP-bd"/>
</dbReference>
<evidence type="ECO:0000259" key="1">
    <source>
        <dbReference type="SMART" id="SM00827"/>
    </source>
</evidence>
<dbReference type="InterPro" id="IPR016035">
    <property type="entry name" value="Acyl_Trfase/lysoPLipase"/>
</dbReference>
<organism evidence="2 3">
    <name type="scientific">Bradyrhizobium japonicum</name>
    <dbReference type="NCBI Taxonomy" id="375"/>
    <lineage>
        <taxon>Bacteria</taxon>
        <taxon>Pseudomonadati</taxon>
        <taxon>Pseudomonadota</taxon>
        <taxon>Alphaproteobacteria</taxon>
        <taxon>Hyphomicrobiales</taxon>
        <taxon>Nitrobacteraceae</taxon>
        <taxon>Bradyrhizobium</taxon>
    </lineage>
</organism>
<dbReference type="GO" id="GO:0004314">
    <property type="term" value="F:[acyl-carrier-protein] S-malonyltransferase activity"/>
    <property type="evidence" value="ECO:0007669"/>
    <property type="project" value="TreeGrafter"/>
</dbReference>
<dbReference type="RefSeq" id="WP_028155831.1">
    <property type="nucleotide sequence ID" value="NZ_JANUDC010000001.1"/>
</dbReference>
<dbReference type="SUPFAM" id="SSF52151">
    <property type="entry name" value="FabD/lysophospholipase-like"/>
    <property type="match status" value="1"/>
</dbReference>
<dbReference type="GO" id="GO:0005829">
    <property type="term" value="C:cytosol"/>
    <property type="evidence" value="ECO:0007669"/>
    <property type="project" value="TreeGrafter"/>
</dbReference>
<dbReference type="Gene3D" id="3.30.70.250">
    <property type="entry name" value="Malonyl-CoA ACP transacylase, ACP-binding"/>
    <property type="match status" value="1"/>
</dbReference>
<gene>
    <name evidence="2" type="ORF">MA20_13615</name>
</gene>
<reference evidence="2 3" key="1">
    <citation type="submission" date="2014-09" db="EMBL/GenBank/DDBJ databases">
        <title>Draft genome of Bradyrhizobium japonicum Is-34.</title>
        <authorList>
            <person name="Tsurumaru H."/>
            <person name="Yamakawa T."/>
            <person name="Hashimoto S."/>
            <person name="Okizaki K."/>
            <person name="Kanesaki Y."/>
            <person name="Yoshikawa H."/>
            <person name="Yajima S."/>
        </authorList>
    </citation>
    <scope>NUCLEOTIDE SEQUENCE [LARGE SCALE GENOMIC DNA]</scope>
    <source>
        <strain evidence="2 3">Is-34</strain>
    </source>
</reference>
<keyword evidence="2" id="KW-0808">Transferase</keyword>
<name>A0A0A3XVG8_BRAJP</name>
<comment type="caution">
    <text evidence="2">The sequence shown here is derived from an EMBL/GenBank/DDBJ whole genome shotgun (WGS) entry which is preliminary data.</text>
</comment>
<dbReference type="EMBL" id="JRPN01000014">
    <property type="protein sequence ID" value="KGT78457.1"/>
    <property type="molecule type" value="Genomic_DNA"/>
</dbReference>
<dbReference type="STRING" id="375.BKD09_RS32665"/>
<sequence length="312" mass="32691">MTLAILCSGQGRQHRDMFALTGDAPEATHLFAHAATLLGGRDPRDFVRTESDEALHRNRSGQILCTLQALAAAAGLRDIIPHGAIIAGYSVGEVAAWGVGDLFEPVLTLDLAVRRAEAMDAATCAGDGLIFVRGLSHDDMTRLCERHGAAIAIVNPGDAFVIGGGRKALNGIAGEARAMRATRIVDLPVRVASHTGRLAEASVVFREVLRSAPVAFPSAAGARILSGIDGGSVVSAETGHDKLAAQISQTVQWGNCLQSCLEAGATAFLEFGPGHALSRMVASIEPGLPVRALDDFRSLQGVRNWLARHLSA</sequence>
<dbReference type="SMART" id="SM00827">
    <property type="entry name" value="PKS_AT"/>
    <property type="match status" value="1"/>
</dbReference>
<feature type="domain" description="Malonyl-CoA:ACP transacylase (MAT)" evidence="1">
    <location>
        <begin position="6"/>
        <end position="310"/>
    </location>
</feature>
<evidence type="ECO:0000313" key="3">
    <source>
        <dbReference type="Proteomes" id="UP000030377"/>
    </source>
</evidence>
<protein>
    <submittedName>
        <fullName evidence="2">ACP S-malonyltransferase</fullName>
    </submittedName>
</protein>
<accession>A0A0A3XVG8</accession>
<dbReference type="GO" id="GO:0006633">
    <property type="term" value="P:fatty acid biosynthetic process"/>
    <property type="evidence" value="ECO:0007669"/>
    <property type="project" value="TreeGrafter"/>
</dbReference>
<dbReference type="Proteomes" id="UP000030377">
    <property type="component" value="Unassembled WGS sequence"/>
</dbReference>
<dbReference type="InterPro" id="IPR014043">
    <property type="entry name" value="Acyl_transferase_dom"/>
</dbReference>
<dbReference type="PANTHER" id="PTHR42681">
    <property type="entry name" value="MALONYL-COA-ACYL CARRIER PROTEIN TRANSACYLASE, MITOCHONDRIAL"/>
    <property type="match status" value="1"/>
</dbReference>
<dbReference type="SUPFAM" id="SSF55048">
    <property type="entry name" value="Probable ACP-binding domain of malonyl-CoA ACP transacylase"/>
    <property type="match status" value="1"/>
</dbReference>
<dbReference type="AlphaFoldDB" id="A0A0A3XVG8"/>
<dbReference type="Gene3D" id="3.40.366.10">
    <property type="entry name" value="Malonyl-Coenzyme A Acyl Carrier Protein, domain 2"/>
    <property type="match status" value="1"/>
</dbReference>